<name>A0ABW3FHG8_9HYPH</name>
<dbReference type="InterPro" id="IPR007060">
    <property type="entry name" value="FtsL/DivIC"/>
</dbReference>
<protein>
    <submittedName>
        <fullName evidence="2">Septum formation initiator family protein</fullName>
    </submittedName>
</protein>
<evidence type="ECO:0000313" key="2">
    <source>
        <dbReference type="EMBL" id="MFD0917942.1"/>
    </source>
</evidence>
<comment type="caution">
    <text evidence="2">The sequence shown here is derived from an EMBL/GenBank/DDBJ whole genome shotgun (WGS) entry which is preliminary data.</text>
</comment>
<keyword evidence="1" id="KW-0812">Transmembrane</keyword>
<sequence length="104" mass="12133">MAVKPKKGLRLSRFIAPLATMMILGYFGFHAFDGQYGIRAHIVMKSKIDVQEAKLKILVDRREILEDRVALLQRGSMERDMIDEQVRRQLNMVREDEIILLYGK</sequence>
<dbReference type="Pfam" id="PF04977">
    <property type="entry name" value="DivIC"/>
    <property type="match status" value="1"/>
</dbReference>
<accession>A0ABW3FHG8</accession>
<proteinExistence type="predicted"/>
<reference evidence="3" key="1">
    <citation type="journal article" date="2019" name="Int. J. Syst. Evol. Microbiol.">
        <title>The Global Catalogue of Microorganisms (GCM) 10K type strain sequencing project: providing services to taxonomists for standard genome sequencing and annotation.</title>
        <authorList>
            <consortium name="The Broad Institute Genomics Platform"/>
            <consortium name="The Broad Institute Genome Sequencing Center for Infectious Disease"/>
            <person name="Wu L."/>
            <person name="Ma J."/>
        </authorList>
    </citation>
    <scope>NUCLEOTIDE SEQUENCE [LARGE SCALE GENOMIC DNA]</scope>
    <source>
        <strain evidence="3">CCUG 60023</strain>
    </source>
</reference>
<evidence type="ECO:0000313" key="3">
    <source>
        <dbReference type="Proteomes" id="UP001597101"/>
    </source>
</evidence>
<keyword evidence="1" id="KW-0472">Membrane</keyword>
<dbReference type="RefSeq" id="WP_377213795.1">
    <property type="nucleotide sequence ID" value="NZ_JBHTJV010000026.1"/>
</dbReference>
<dbReference type="Proteomes" id="UP001597101">
    <property type="component" value="Unassembled WGS sequence"/>
</dbReference>
<evidence type="ECO:0000256" key="1">
    <source>
        <dbReference type="SAM" id="Phobius"/>
    </source>
</evidence>
<feature type="transmembrane region" description="Helical" evidence="1">
    <location>
        <begin position="12"/>
        <end position="32"/>
    </location>
</feature>
<organism evidence="2 3">
    <name type="scientific">Pseudahrensia aquimaris</name>
    <dbReference type="NCBI Taxonomy" id="744461"/>
    <lineage>
        <taxon>Bacteria</taxon>
        <taxon>Pseudomonadati</taxon>
        <taxon>Pseudomonadota</taxon>
        <taxon>Alphaproteobacteria</taxon>
        <taxon>Hyphomicrobiales</taxon>
        <taxon>Ahrensiaceae</taxon>
        <taxon>Pseudahrensia</taxon>
    </lineage>
</organism>
<gene>
    <name evidence="2" type="ORF">ACFQ14_16170</name>
</gene>
<keyword evidence="3" id="KW-1185">Reference proteome</keyword>
<dbReference type="EMBL" id="JBHTJV010000026">
    <property type="protein sequence ID" value="MFD0917942.1"/>
    <property type="molecule type" value="Genomic_DNA"/>
</dbReference>
<keyword evidence="1" id="KW-1133">Transmembrane helix</keyword>